<dbReference type="Proteomes" id="UP000007322">
    <property type="component" value="Chromosome 7"/>
</dbReference>
<keyword evidence="9" id="KW-1185">Reference proteome</keyword>
<dbReference type="InterPro" id="IPR051430">
    <property type="entry name" value="Fungal_TF_Env_Response"/>
</dbReference>
<evidence type="ECO:0000256" key="3">
    <source>
        <dbReference type="ARBA" id="ARBA00023015"/>
    </source>
</evidence>
<dbReference type="eggNOG" id="ENOG502RJ72">
    <property type="taxonomic scope" value="Eukaryota"/>
</dbReference>
<dbReference type="GeneID" id="11506844"/>
<keyword evidence="2" id="KW-0862">Zinc</keyword>
<dbReference type="HOGENOM" id="CLU_007091_0_1_1"/>
<dbReference type="OMA" id="IWTSNVE"/>
<dbReference type="VEuPathDB" id="FungiDB:MYCTH_2070572"/>
<evidence type="ECO:0000259" key="7">
    <source>
        <dbReference type="SMART" id="SM00906"/>
    </source>
</evidence>
<name>G2QPF7_THET4</name>
<feature type="non-terminal residue" evidence="8">
    <location>
        <position position="1"/>
    </location>
</feature>
<dbReference type="EMBL" id="CP003008">
    <property type="protein sequence ID" value="AEO61470.1"/>
    <property type="molecule type" value="Genomic_DNA"/>
</dbReference>
<keyword evidence="6" id="KW-0539">Nucleus</keyword>
<feature type="domain" description="Xylanolytic transcriptional activator regulatory" evidence="7">
    <location>
        <begin position="154"/>
        <end position="228"/>
    </location>
</feature>
<dbReference type="GO" id="GO:0005634">
    <property type="term" value="C:nucleus"/>
    <property type="evidence" value="ECO:0007669"/>
    <property type="project" value="TreeGrafter"/>
</dbReference>
<dbReference type="GO" id="GO:0000978">
    <property type="term" value="F:RNA polymerase II cis-regulatory region sequence-specific DNA binding"/>
    <property type="evidence" value="ECO:0007669"/>
    <property type="project" value="TreeGrafter"/>
</dbReference>
<evidence type="ECO:0000256" key="2">
    <source>
        <dbReference type="ARBA" id="ARBA00022833"/>
    </source>
</evidence>
<dbReference type="SMART" id="SM00906">
    <property type="entry name" value="Fungal_trans"/>
    <property type="match status" value="1"/>
</dbReference>
<dbReference type="PANTHER" id="PTHR31944:SF131">
    <property type="entry name" value="HEME-RESPONSIVE ZINC FINGER TRANSCRIPTION FACTOR HAP1"/>
    <property type="match status" value="1"/>
</dbReference>
<dbReference type="InParanoid" id="G2QPF7"/>
<accession>G2QPF7</accession>
<dbReference type="Pfam" id="PF04082">
    <property type="entry name" value="Fungal_trans"/>
    <property type="match status" value="1"/>
</dbReference>
<evidence type="ECO:0000256" key="1">
    <source>
        <dbReference type="ARBA" id="ARBA00022723"/>
    </source>
</evidence>
<sequence>LADAQRTFQRVHQKALEPFVVHVESVVPIQKRMAGILPPRPVCDRLVDFYFSVLETMFPIVHKPSFGREYKKYWGGNLENDAFLPRLLCILCFASRFCTGTQSHCSVHIPTACVLVRDWLDGLRKREVFDPYILQTELLLLLAQWTIGAQKGAAWAQLSYVVRMAMELGLHQDPSALAGISEFNMECRRRLWFAIMEMDFYVSLAHNWTPVLGHKDYSCNPPRNLNNADIPADARTLPESKPLDQATDNHLQAYAAQTFPLRMQAADLLARLDPADDHREILDVGAKLEKMLDDINETFPRHVLGKGHKHREWRRRVLLDLHLRLPLMALYRPMVVGRPNCSPEISCGYLKCCMTVLKYLDDEPIGDHVGSPDVAALSLLFLQRALTEAACDVCWYIKQAREINFAGGLMWIPPTGSRRRNAESTQQYVWYVKSSF</sequence>
<proteinExistence type="predicted"/>
<dbReference type="RefSeq" id="XP_003666715.1">
    <property type="nucleotide sequence ID" value="XM_003666667.1"/>
</dbReference>
<dbReference type="AlphaFoldDB" id="G2QPF7"/>
<evidence type="ECO:0000313" key="9">
    <source>
        <dbReference type="Proteomes" id="UP000007322"/>
    </source>
</evidence>
<keyword evidence="5" id="KW-0804">Transcription</keyword>
<evidence type="ECO:0000256" key="4">
    <source>
        <dbReference type="ARBA" id="ARBA00023125"/>
    </source>
</evidence>
<dbReference type="InterPro" id="IPR007219">
    <property type="entry name" value="XnlR_reg_dom"/>
</dbReference>
<keyword evidence="4" id="KW-0238">DNA-binding</keyword>
<keyword evidence="3" id="KW-0805">Transcription regulation</keyword>
<dbReference type="GO" id="GO:0001228">
    <property type="term" value="F:DNA-binding transcription activator activity, RNA polymerase II-specific"/>
    <property type="evidence" value="ECO:0007669"/>
    <property type="project" value="TreeGrafter"/>
</dbReference>
<evidence type="ECO:0000256" key="6">
    <source>
        <dbReference type="ARBA" id="ARBA00023242"/>
    </source>
</evidence>
<evidence type="ECO:0000256" key="5">
    <source>
        <dbReference type="ARBA" id="ARBA00023163"/>
    </source>
</evidence>
<dbReference type="PANTHER" id="PTHR31944">
    <property type="entry name" value="HEME-RESPONSIVE ZINC FINGER TRANSCRIPTION FACTOR HAP1"/>
    <property type="match status" value="1"/>
</dbReference>
<dbReference type="OrthoDB" id="5414787at2759"/>
<dbReference type="GO" id="GO:0006351">
    <property type="term" value="P:DNA-templated transcription"/>
    <property type="evidence" value="ECO:0007669"/>
    <property type="project" value="InterPro"/>
</dbReference>
<evidence type="ECO:0000313" key="8">
    <source>
        <dbReference type="EMBL" id="AEO61470.1"/>
    </source>
</evidence>
<gene>
    <name evidence="8" type="ORF">MYCTH_2070572</name>
</gene>
<protein>
    <recommendedName>
        <fullName evidence="7">Xylanolytic transcriptional activator regulatory domain-containing protein</fullName>
    </recommendedName>
</protein>
<keyword evidence="1" id="KW-0479">Metal-binding</keyword>
<reference evidence="8 9" key="1">
    <citation type="journal article" date="2011" name="Nat. Biotechnol.">
        <title>Comparative genomic analysis of the thermophilic biomass-degrading fungi Myceliophthora thermophila and Thielavia terrestris.</title>
        <authorList>
            <person name="Berka R.M."/>
            <person name="Grigoriev I.V."/>
            <person name="Otillar R."/>
            <person name="Salamov A."/>
            <person name="Grimwood J."/>
            <person name="Reid I."/>
            <person name="Ishmael N."/>
            <person name="John T."/>
            <person name="Darmond C."/>
            <person name="Moisan M.-C."/>
            <person name="Henrissat B."/>
            <person name="Coutinho P.M."/>
            <person name="Lombard V."/>
            <person name="Natvig D.O."/>
            <person name="Lindquist E."/>
            <person name="Schmutz J."/>
            <person name="Lucas S."/>
            <person name="Harris P."/>
            <person name="Powlowski J."/>
            <person name="Bellemare A."/>
            <person name="Taylor D."/>
            <person name="Butler G."/>
            <person name="de Vries R.P."/>
            <person name="Allijn I.E."/>
            <person name="van den Brink J."/>
            <person name="Ushinsky S."/>
            <person name="Storms R."/>
            <person name="Powell A.J."/>
            <person name="Paulsen I.T."/>
            <person name="Elbourne L.D.H."/>
            <person name="Baker S.E."/>
            <person name="Magnuson J."/>
            <person name="LaBoissiere S."/>
            <person name="Clutterbuck A.J."/>
            <person name="Martinez D."/>
            <person name="Wogulis M."/>
            <person name="de Leon A.L."/>
            <person name="Rey M.W."/>
            <person name="Tsang A."/>
        </authorList>
    </citation>
    <scope>NUCLEOTIDE SEQUENCE [LARGE SCALE GENOMIC DNA]</scope>
    <source>
        <strain evidence="9">ATCC 42464 / BCRC 31852 / DSM 1799</strain>
    </source>
</reference>
<organism evidence="8 9">
    <name type="scientific">Thermothelomyces thermophilus (strain ATCC 42464 / BCRC 31852 / DSM 1799)</name>
    <name type="common">Sporotrichum thermophile</name>
    <dbReference type="NCBI Taxonomy" id="573729"/>
    <lineage>
        <taxon>Eukaryota</taxon>
        <taxon>Fungi</taxon>
        <taxon>Dikarya</taxon>
        <taxon>Ascomycota</taxon>
        <taxon>Pezizomycotina</taxon>
        <taxon>Sordariomycetes</taxon>
        <taxon>Sordariomycetidae</taxon>
        <taxon>Sordariales</taxon>
        <taxon>Chaetomiaceae</taxon>
        <taxon>Thermothelomyces</taxon>
    </lineage>
</organism>
<dbReference type="KEGG" id="mtm:MYCTH_2070572"/>
<dbReference type="CDD" id="cd12148">
    <property type="entry name" value="fungal_TF_MHR"/>
    <property type="match status" value="1"/>
</dbReference>
<dbReference type="STRING" id="573729.G2QPF7"/>
<dbReference type="GO" id="GO:0008270">
    <property type="term" value="F:zinc ion binding"/>
    <property type="evidence" value="ECO:0007669"/>
    <property type="project" value="InterPro"/>
</dbReference>